<dbReference type="OrthoDB" id="10060927at2759"/>
<dbReference type="EMBL" id="CAJNOJ010000042">
    <property type="protein sequence ID" value="CAF0935894.1"/>
    <property type="molecule type" value="Genomic_DNA"/>
</dbReference>
<comment type="caution">
    <text evidence="2">The sequence shown here is derived from an EMBL/GenBank/DDBJ whole genome shotgun (WGS) entry which is preliminary data.</text>
</comment>
<feature type="region of interest" description="Disordered" evidence="1">
    <location>
        <begin position="409"/>
        <end position="456"/>
    </location>
</feature>
<dbReference type="AlphaFoldDB" id="A0A814BYR1"/>
<dbReference type="Proteomes" id="UP000663852">
    <property type="component" value="Unassembled WGS sequence"/>
</dbReference>
<feature type="compositionally biased region" description="Polar residues" evidence="1">
    <location>
        <begin position="1018"/>
        <end position="1031"/>
    </location>
</feature>
<protein>
    <submittedName>
        <fullName evidence="2">Uncharacterized protein</fullName>
    </submittedName>
</protein>
<feature type="compositionally biased region" description="Polar residues" evidence="1">
    <location>
        <begin position="413"/>
        <end position="445"/>
    </location>
</feature>
<feature type="region of interest" description="Disordered" evidence="1">
    <location>
        <begin position="813"/>
        <end position="877"/>
    </location>
</feature>
<proteinExistence type="predicted"/>
<evidence type="ECO:0000256" key="1">
    <source>
        <dbReference type="SAM" id="MobiDB-lite"/>
    </source>
</evidence>
<feature type="region of interest" description="Disordered" evidence="1">
    <location>
        <begin position="348"/>
        <end position="372"/>
    </location>
</feature>
<evidence type="ECO:0000313" key="3">
    <source>
        <dbReference type="Proteomes" id="UP000663852"/>
    </source>
</evidence>
<accession>A0A814BYR1</accession>
<feature type="compositionally biased region" description="Polar residues" evidence="1">
    <location>
        <begin position="1045"/>
        <end position="1054"/>
    </location>
</feature>
<name>A0A814BYR1_ADIRI</name>
<feature type="compositionally biased region" description="Low complexity" evidence="1">
    <location>
        <begin position="1064"/>
        <end position="1074"/>
    </location>
</feature>
<feature type="region of interest" description="Disordered" evidence="1">
    <location>
        <begin position="964"/>
        <end position="1075"/>
    </location>
</feature>
<gene>
    <name evidence="2" type="ORF">EDS130_LOCUS11553</name>
</gene>
<feature type="region of interest" description="Disordered" evidence="1">
    <location>
        <begin position="1103"/>
        <end position="1141"/>
    </location>
</feature>
<feature type="compositionally biased region" description="Basic residues" evidence="1">
    <location>
        <begin position="995"/>
        <end position="1008"/>
    </location>
</feature>
<reference evidence="2" key="1">
    <citation type="submission" date="2021-02" db="EMBL/GenBank/DDBJ databases">
        <authorList>
            <person name="Nowell W R."/>
        </authorList>
    </citation>
    <scope>NUCLEOTIDE SEQUENCE</scope>
</reference>
<feature type="compositionally biased region" description="Polar residues" evidence="1">
    <location>
        <begin position="964"/>
        <end position="983"/>
    </location>
</feature>
<evidence type="ECO:0000313" key="2">
    <source>
        <dbReference type="EMBL" id="CAF0935894.1"/>
    </source>
</evidence>
<organism evidence="2 3">
    <name type="scientific">Adineta ricciae</name>
    <name type="common">Rotifer</name>
    <dbReference type="NCBI Taxonomy" id="249248"/>
    <lineage>
        <taxon>Eukaryota</taxon>
        <taxon>Metazoa</taxon>
        <taxon>Spiralia</taxon>
        <taxon>Gnathifera</taxon>
        <taxon>Rotifera</taxon>
        <taxon>Eurotatoria</taxon>
        <taxon>Bdelloidea</taxon>
        <taxon>Adinetida</taxon>
        <taxon>Adinetidae</taxon>
        <taxon>Adineta</taxon>
    </lineage>
</organism>
<feature type="region of interest" description="Disordered" evidence="1">
    <location>
        <begin position="910"/>
        <end position="929"/>
    </location>
</feature>
<feature type="compositionally biased region" description="Polar residues" evidence="1">
    <location>
        <begin position="910"/>
        <end position="921"/>
    </location>
</feature>
<feature type="compositionally biased region" description="Polar residues" evidence="1">
    <location>
        <begin position="1108"/>
        <end position="1123"/>
    </location>
</feature>
<feature type="compositionally biased region" description="Low complexity" evidence="1">
    <location>
        <begin position="841"/>
        <end position="875"/>
    </location>
</feature>
<sequence>MSPTSLSSSTIYDHLVVNYPEKPQIMTRNHVLSVTTSQDDSSPSIPPTLKPECNRSFTLKKRKPLSVDEQLRRHTLTNINLSNPSLRCSVSNQTYAQLPLQKSIRKSNISATLKEKSSRSARPPLTSNIEVKPMDFRPLIINGRRRFNTISTGTPMVIIKKKSPSPMNNFNRDQKVLPCSIPVNVTSNNNTPMVVSTVIPSSLSYSSSCTASATPESLRKRTPISVPIQITKTKENNHHTQTNGVSTTTINNNNNNNQHQHPNIINGSPRGYRYIQKQPQYLSPPMSMRTKNNIQPLTPSSDNDYDDIEAIAAELAKAPTSSSTSGDVNDYFSTNMTDSHVLRLIRRYDPSSTNSATDSRNKVGRSLQSTRGIWHTVTPNSLSSMPSHVSTSLRSVVPQRALSTADEIFEPARQSSMPRLQRQQAVYEQEPLSSPSTPNPNQTFPKYTLPPSHTDLAVQSNKTEPLRIEIDPPVPPTAIKANGTTNAYQPLITTGTKRVCAAISKSERDLRLQLESYSPTTPSSPTTCPVRPPSPRMLINEQQGKESYRPLLGRSISTMGINNNDENTEIDDFDENSAPIINGSSVRKLQRLFTPKSSIDLSTALLNKQHRIDSVESNLNPSLNTNDTKLNKNELFSSTASLAPTLPNSISTETQKHPLSNGNITKPTTIVQESLSTPTLIKRPILRSHKTIDSTESLNRLNQSNQMPASELSHETYRFRHLNDHDQMTNSTTRLRNVAKVEPYSIDTTMNRPLYQTLSTQMTARNISPPPRTTSASAKARIILNSVGNTPTNTSTSSSAASLGGVIRHQNVRQSDFLMPNPSYPTPAAKTITVPAPPPSHTFQPFSSSSSYPAPQSTSMSSSHGSSHQLSNNNNKTLLYNGRSASVASSLNPTQQKYRPSTKIDLYQAKETNPSSAYRNGNSTIISNNNTYEQFDNYPLPSSYHYRPKEFASSTTAINASLNNAHQPSQGSLRSTLADQQQQQDERVLGGQQQSRRRFQRRKQMKRSKSADLYQGPVSPSNSTIQNNNSYFYPPTHKNEENKLNRQPRSTSRDLITGGDGNLSASSSSSSSSSIAHIERINRDTLLRYKSLDSMTFNNRKLNLPDKYNNQNTNTRRAVSKPTNIDFDSDDSVCGIPKPRK</sequence>